<evidence type="ECO:0000313" key="2">
    <source>
        <dbReference type="Proteomes" id="UP001141629"/>
    </source>
</evidence>
<reference evidence="1" key="2">
    <citation type="journal article" date="2022" name="BMC Genomics">
        <title>Comparative genome analysis of mycobacteria focusing on tRNA and non-coding RNA.</title>
        <authorList>
            <person name="Behra P.R.K."/>
            <person name="Pettersson B.M.F."/>
            <person name="Ramesh M."/>
            <person name="Das S."/>
            <person name="Dasgupta S."/>
            <person name="Kirsebom L.A."/>
        </authorList>
    </citation>
    <scope>NUCLEOTIDE SEQUENCE</scope>
    <source>
        <strain evidence="1">DSM 44838</strain>
    </source>
</reference>
<proteinExistence type="predicted"/>
<keyword evidence="2" id="KW-1185">Reference proteome</keyword>
<evidence type="ECO:0000313" key="1">
    <source>
        <dbReference type="EMBL" id="MCV7420829.1"/>
    </source>
</evidence>
<dbReference type="AlphaFoldDB" id="A0A9X3BSP9"/>
<comment type="caution">
    <text evidence="1">The sequence shown here is derived from an EMBL/GenBank/DDBJ whole genome shotgun (WGS) entry which is preliminary data.</text>
</comment>
<protein>
    <submittedName>
        <fullName evidence="1">Uncharacterized protein</fullName>
    </submittedName>
</protein>
<name>A0A9X3BSP9_9MYCO</name>
<gene>
    <name evidence="1" type="ORF">H7K45_09795</name>
</gene>
<dbReference type="RefSeq" id="WP_263995597.1">
    <property type="nucleotide sequence ID" value="NZ_JACKVK010000005.1"/>
</dbReference>
<organism evidence="1 2">
    <name type="scientific">Mycobacterium yunnanensis</name>
    <dbReference type="NCBI Taxonomy" id="368477"/>
    <lineage>
        <taxon>Bacteria</taxon>
        <taxon>Bacillati</taxon>
        <taxon>Actinomycetota</taxon>
        <taxon>Actinomycetes</taxon>
        <taxon>Mycobacteriales</taxon>
        <taxon>Mycobacteriaceae</taxon>
        <taxon>Mycobacterium</taxon>
    </lineage>
</organism>
<sequence length="277" mass="29647">MVAAIAAANAGRVVLVAKLAVGQAPWRSAEPKPPRSWTAAVRDALSFDGMPAATLNYLDAVTSGVDAPRPASMPAGLPRRTLAESREPFGPVPPFRGCDIPSWNHDCLNSRYWSIYTRATVPGTRELILPTGRRIEVGMIGGQPDDWSATTPSAWLGIRARTCGVMTMYADYLHHLVFDDDGQVIGAAFGNHTVRVHDGVAFASTPQASDDSVLGEAWRWPDAQLGLTSAVASRFGRLELVTSGETKPVSSARMAVSEAVARSSGLGRATRRHRSSR</sequence>
<dbReference type="EMBL" id="JACKVK010000005">
    <property type="protein sequence ID" value="MCV7420829.1"/>
    <property type="molecule type" value="Genomic_DNA"/>
</dbReference>
<accession>A0A9X3BSP9</accession>
<dbReference type="Proteomes" id="UP001141629">
    <property type="component" value="Unassembled WGS sequence"/>
</dbReference>
<reference evidence="1" key="1">
    <citation type="submission" date="2020-07" db="EMBL/GenBank/DDBJ databases">
        <authorList>
            <person name="Pettersson B.M.F."/>
            <person name="Behra P.R.K."/>
            <person name="Ramesh M."/>
            <person name="Das S."/>
            <person name="Dasgupta S."/>
            <person name="Kirsebom L.A."/>
        </authorList>
    </citation>
    <scope>NUCLEOTIDE SEQUENCE</scope>
    <source>
        <strain evidence="1">DSM 44838</strain>
    </source>
</reference>